<evidence type="ECO:0000256" key="1">
    <source>
        <dbReference type="SAM" id="Phobius"/>
    </source>
</evidence>
<feature type="transmembrane region" description="Helical" evidence="1">
    <location>
        <begin position="377"/>
        <end position="396"/>
    </location>
</feature>
<keyword evidence="1" id="KW-0812">Transmembrane</keyword>
<evidence type="ECO:0000313" key="3">
    <source>
        <dbReference type="Proteomes" id="UP000276776"/>
    </source>
</evidence>
<dbReference type="EMBL" id="UYYF01004722">
    <property type="protein sequence ID" value="VDN06640.1"/>
    <property type="molecule type" value="Genomic_DNA"/>
</dbReference>
<reference evidence="4" key="1">
    <citation type="submission" date="2017-02" db="UniProtKB">
        <authorList>
            <consortium name="WormBaseParasite"/>
        </authorList>
    </citation>
    <scope>IDENTIFICATION</scope>
</reference>
<reference evidence="2 3" key="2">
    <citation type="submission" date="2018-11" db="EMBL/GenBank/DDBJ databases">
        <authorList>
            <consortium name="Pathogen Informatics"/>
        </authorList>
    </citation>
    <scope>NUCLEOTIDE SEQUENCE [LARGE SCALE GENOMIC DNA]</scope>
</reference>
<dbReference type="AlphaFoldDB" id="A0A0N5D7K1"/>
<keyword evidence="1" id="KW-0472">Membrane</keyword>
<accession>A0A0N5D7K1</accession>
<sequence>MDGVGGFVDWVVSYRRLTGLQCTQYSFCSERDREQWLERRIWYKKLVALKNQGVEKFSNYSVSTVRWRNYFCYEYQSVPFLMDNDSINWQISCLWNGNDMNGTCAPAPPSNKPVAYIIPQQWQRLLRVSYDFVLAQPINLLVPDLFLIFQKFRESIGCNLRAISEADKAQELYICTERCVQGGIGYMPVLLISATLMVSITLICFRGRKKAPPDLFVDELIVIQKLEEKIIHSTQGKSIRNTNYDILCTDSLTCNEHHRIWWLQMRSHVNNIIYSTQNNLNYYEKPFEKNYVERYSLNMRYILCTESQSMGFMTDLRSDYWPIRCLWTGSDVNGTCAPAPPSNKSVFYISPEEWRQKIILDELYVCKERCIQAGIGYLPSMFIMATLLVSFTLLLMT</sequence>
<feature type="transmembrane region" description="Helical" evidence="1">
    <location>
        <begin position="184"/>
        <end position="205"/>
    </location>
</feature>
<keyword evidence="1" id="KW-1133">Transmembrane helix</keyword>
<dbReference type="OMA" id="VCKERCI"/>
<evidence type="ECO:0000313" key="4">
    <source>
        <dbReference type="WBParaSite" id="TCLT_0000905101-mRNA-1"/>
    </source>
</evidence>
<gene>
    <name evidence="2" type="ORF">TCLT_LOCUS9040</name>
</gene>
<evidence type="ECO:0000313" key="2">
    <source>
        <dbReference type="EMBL" id="VDN06640.1"/>
    </source>
</evidence>
<keyword evidence="3" id="KW-1185">Reference proteome</keyword>
<dbReference type="WBParaSite" id="TCLT_0000905101-mRNA-1">
    <property type="protein sequence ID" value="TCLT_0000905101-mRNA-1"/>
    <property type="gene ID" value="TCLT_0000905101"/>
</dbReference>
<proteinExistence type="predicted"/>
<dbReference type="Proteomes" id="UP000276776">
    <property type="component" value="Unassembled WGS sequence"/>
</dbReference>
<protein>
    <submittedName>
        <fullName evidence="4">Protein patched</fullName>
    </submittedName>
</protein>
<dbReference type="OrthoDB" id="5790750at2759"/>
<name>A0A0N5D7K1_THECL</name>
<organism evidence="4">
    <name type="scientific">Thelazia callipaeda</name>
    <name type="common">Oriental eyeworm</name>
    <name type="synonym">Parasitic nematode</name>
    <dbReference type="NCBI Taxonomy" id="103827"/>
    <lineage>
        <taxon>Eukaryota</taxon>
        <taxon>Metazoa</taxon>
        <taxon>Ecdysozoa</taxon>
        <taxon>Nematoda</taxon>
        <taxon>Chromadorea</taxon>
        <taxon>Rhabditida</taxon>
        <taxon>Spirurina</taxon>
        <taxon>Spiruromorpha</taxon>
        <taxon>Thelazioidea</taxon>
        <taxon>Thelaziidae</taxon>
        <taxon>Thelazia</taxon>
    </lineage>
</organism>